<sequence>MSSLSQKYGPWALVTGATSGIGEELALQAAEKGLNIVLVARNKDELEQSAHKIMTKYGVQTHSIATDLSKQDDIARLFEQTQHLDIGLLILSAAVEVTGAFEKNDLARELQMIDLNVKATMQLTHHYVKPMVARKQGGVLMLASLSGQMPNPYLASYAGTKAYVINFGASLYGELKSKGVDVTVLSPGLTITPMSKAVPVDWNKTPMKAMEARDVAAVGLGAIGKKALVVPGARNTMMAIMSKLTPVALASKMNAVMMRKAIKPELL</sequence>
<dbReference type="GO" id="GO:0016491">
    <property type="term" value="F:oxidoreductase activity"/>
    <property type="evidence" value="ECO:0007669"/>
    <property type="project" value="UniProtKB-KW"/>
</dbReference>
<keyword evidence="4" id="KW-1185">Reference proteome</keyword>
<dbReference type="InterPro" id="IPR036291">
    <property type="entry name" value="NAD(P)-bd_dom_sf"/>
</dbReference>
<keyword evidence="2" id="KW-0560">Oxidoreductase</keyword>
<accession>A0A4R6Y8X3</accession>
<dbReference type="Gene3D" id="3.40.50.720">
    <property type="entry name" value="NAD(P)-binding Rossmann-like Domain"/>
    <property type="match status" value="1"/>
</dbReference>
<comment type="caution">
    <text evidence="3">The sequence shown here is derived from an EMBL/GenBank/DDBJ whole genome shotgun (WGS) entry which is preliminary data.</text>
</comment>
<evidence type="ECO:0000313" key="3">
    <source>
        <dbReference type="EMBL" id="TDR31872.1"/>
    </source>
</evidence>
<dbReference type="InterPro" id="IPR051019">
    <property type="entry name" value="VLCFA-Steroid_DH"/>
</dbReference>
<name>A0A4R6Y8X3_9BURK</name>
<dbReference type="InterPro" id="IPR002347">
    <property type="entry name" value="SDR_fam"/>
</dbReference>
<gene>
    <name evidence="3" type="ORF">DFR44_10789</name>
</gene>
<protein>
    <recommendedName>
        <fullName evidence="5">Short-subunit dehydrogenase</fullName>
    </recommendedName>
</protein>
<dbReference type="Proteomes" id="UP000294480">
    <property type="component" value="Unassembled WGS sequence"/>
</dbReference>
<evidence type="ECO:0000256" key="2">
    <source>
        <dbReference type="ARBA" id="ARBA00023002"/>
    </source>
</evidence>
<dbReference type="OrthoDB" id="9810734at2"/>
<reference evidence="3 4" key="1">
    <citation type="submission" date="2019-03" db="EMBL/GenBank/DDBJ databases">
        <title>Genomic Encyclopedia of Type Strains, Phase IV (KMG-IV): sequencing the most valuable type-strain genomes for metagenomic binning, comparative biology and taxonomic classification.</title>
        <authorList>
            <person name="Goeker M."/>
        </authorList>
    </citation>
    <scope>NUCLEOTIDE SEQUENCE [LARGE SCALE GENOMIC DNA]</scope>
    <source>
        <strain evidence="3 4">DSM 102852</strain>
    </source>
</reference>
<evidence type="ECO:0000256" key="1">
    <source>
        <dbReference type="ARBA" id="ARBA00006484"/>
    </source>
</evidence>
<dbReference type="AlphaFoldDB" id="A0A4R6Y8X3"/>
<dbReference type="PANTHER" id="PTHR43899">
    <property type="entry name" value="RH59310P"/>
    <property type="match status" value="1"/>
</dbReference>
<evidence type="ECO:0008006" key="5">
    <source>
        <dbReference type="Google" id="ProtNLM"/>
    </source>
</evidence>
<dbReference type="Pfam" id="PF00106">
    <property type="entry name" value="adh_short"/>
    <property type="match status" value="1"/>
</dbReference>
<dbReference type="EMBL" id="SNZE01000007">
    <property type="protein sequence ID" value="TDR31872.1"/>
    <property type="molecule type" value="Genomic_DNA"/>
</dbReference>
<organism evidence="3 4">
    <name type="scientific">Hydromonas duriensis</name>
    <dbReference type="NCBI Taxonomy" id="1527608"/>
    <lineage>
        <taxon>Bacteria</taxon>
        <taxon>Pseudomonadati</taxon>
        <taxon>Pseudomonadota</taxon>
        <taxon>Betaproteobacteria</taxon>
        <taxon>Burkholderiales</taxon>
        <taxon>Burkholderiaceae</taxon>
        <taxon>Hydromonas</taxon>
    </lineage>
</organism>
<dbReference type="PIRSF" id="PIRSF000126">
    <property type="entry name" value="11-beta-HSD1"/>
    <property type="match status" value="1"/>
</dbReference>
<dbReference type="SUPFAM" id="SSF51735">
    <property type="entry name" value="NAD(P)-binding Rossmann-fold domains"/>
    <property type="match status" value="1"/>
</dbReference>
<dbReference type="PRINTS" id="PR00081">
    <property type="entry name" value="GDHRDH"/>
</dbReference>
<dbReference type="PANTHER" id="PTHR43899:SF13">
    <property type="entry name" value="RH59310P"/>
    <property type="match status" value="1"/>
</dbReference>
<dbReference type="RefSeq" id="WP_133619581.1">
    <property type="nucleotide sequence ID" value="NZ_SNZE01000007.1"/>
</dbReference>
<proteinExistence type="inferred from homology"/>
<evidence type="ECO:0000313" key="4">
    <source>
        <dbReference type="Proteomes" id="UP000294480"/>
    </source>
</evidence>
<comment type="similarity">
    <text evidence="1">Belongs to the short-chain dehydrogenases/reductases (SDR) family.</text>
</comment>